<accession>A0A1I6HH06</accession>
<proteinExistence type="predicted"/>
<feature type="signal peptide" evidence="1">
    <location>
        <begin position="1"/>
        <end position="19"/>
    </location>
</feature>
<dbReference type="EMBL" id="FOYQ01000002">
    <property type="protein sequence ID" value="SFR53580.1"/>
    <property type="molecule type" value="Genomic_DNA"/>
</dbReference>
<dbReference type="Proteomes" id="UP000199534">
    <property type="component" value="Unassembled WGS sequence"/>
</dbReference>
<dbReference type="OrthoDB" id="832379at2"/>
<organism evidence="2 3">
    <name type="scientific">Robiginitalea myxolifaciens</name>
    <dbReference type="NCBI Taxonomy" id="400055"/>
    <lineage>
        <taxon>Bacteria</taxon>
        <taxon>Pseudomonadati</taxon>
        <taxon>Bacteroidota</taxon>
        <taxon>Flavobacteriia</taxon>
        <taxon>Flavobacteriales</taxon>
        <taxon>Flavobacteriaceae</taxon>
        <taxon>Robiginitalea</taxon>
    </lineage>
</organism>
<gene>
    <name evidence="2" type="ORF">SAMN04490243_2722</name>
</gene>
<dbReference type="RefSeq" id="WP_092983138.1">
    <property type="nucleotide sequence ID" value="NZ_FOYQ01000002.1"/>
</dbReference>
<dbReference type="STRING" id="400055.SAMN04490243_2722"/>
<protein>
    <recommendedName>
        <fullName evidence="4">Lipocalin-like domain-containing protein</fullName>
    </recommendedName>
</protein>
<name>A0A1I6HH06_9FLAO</name>
<dbReference type="AlphaFoldDB" id="A0A1I6HH06"/>
<keyword evidence="1" id="KW-0732">Signal</keyword>
<evidence type="ECO:0000256" key="1">
    <source>
        <dbReference type="SAM" id="SignalP"/>
    </source>
</evidence>
<evidence type="ECO:0008006" key="4">
    <source>
        <dbReference type="Google" id="ProtNLM"/>
    </source>
</evidence>
<sequence>MKKFLNLTASLWLLIGALAFTSCQEEFEEINTSSTQGESFKANSSTARLLEDTSSRDGSFDNIVDGSSCFALNFPYTVNVNGLDITIDSKEDLHLIEEIFDEFEDDIDEIDIFFPITVTLPDYSVIEIESAEALAELARECIEGGDDRDIECIDFAYPITLFTFDLDNTQTGQVTIESDEQLRRFFHELEDEAIVSIEYPITLIKYDGTEIQVNNNTELAAALEMAKDICDEDDDNDYNDDDFDEERLEAYLTECPWNVLSVVRDEVDQSPQYEAYKMFFGVDGAVEVVDRNGNTLVGEWDIDATASGYVVLNLEFDTLVDFSLSWFVYEIEEGKIKLFAEGGNRIIMKMDCENGGGGILPGTLTEILRECSWIIKKVKNQGEEIDRLLGYEFEFQGEGVVTLSNGITVSQGTWEVGTGVEGGLVLAMSFGDEPGVSFEWPLRQLLDDRLKFEVEEIDYELILERVCPGTVDGDVSEIRNVLMGGDWTVASYVEADMDMTAEFAGFDFSFDAEHILNVSTNMDPLKTGLWRVIRDEDGKLKVYLNLGDDNDELSELTEDWDFVSMTENRIELKDYEDDGSVTVLVFEK</sequence>
<reference evidence="2 3" key="1">
    <citation type="submission" date="2016-10" db="EMBL/GenBank/DDBJ databases">
        <authorList>
            <person name="de Groot N.N."/>
        </authorList>
    </citation>
    <scope>NUCLEOTIDE SEQUENCE [LARGE SCALE GENOMIC DNA]</scope>
    <source>
        <strain evidence="2 3">DSM 21019</strain>
    </source>
</reference>
<evidence type="ECO:0000313" key="2">
    <source>
        <dbReference type="EMBL" id="SFR53580.1"/>
    </source>
</evidence>
<evidence type="ECO:0000313" key="3">
    <source>
        <dbReference type="Proteomes" id="UP000199534"/>
    </source>
</evidence>
<keyword evidence="3" id="KW-1185">Reference proteome</keyword>
<dbReference type="PROSITE" id="PS51257">
    <property type="entry name" value="PROKAR_LIPOPROTEIN"/>
    <property type="match status" value="1"/>
</dbReference>
<feature type="chain" id="PRO_5011791256" description="Lipocalin-like domain-containing protein" evidence="1">
    <location>
        <begin position="20"/>
        <end position="588"/>
    </location>
</feature>